<protein>
    <recommendedName>
        <fullName evidence="4">5-formyltetrahydrofolate cyclo-ligase</fullName>
        <ecNumber evidence="4">6.3.3.2</ecNumber>
    </recommendedName>
</protein>
<organism evidence="5 6">
    <name type="scientific">Allokutzneria multivorans</name>
    <dbReference type="NCBI Taxonomy" id="1142134"/>
    <lineage>
        <taxon>Bacteria</taxon>
        <taxon>Bacillati</taxon>
        <taxon>Actinomycetota</taxon>
        <taxon>Actinomycetes</taxon>
        <taxon>Pseudonocardiales</taxon>
        <taxon>Pseudonocardiaceae</taxon>
        <taxon>Allokutzneria</taxon>
    </lineage>
</organism>
<evidence type="ECO:0000313" key="5">
    <source>
        <dbReference type="EMBL" id="GAA3992517.1"/>
    </source>
</evidence>
<evidence type="ECO:0000313" key="6">
    <source>
        <dbReference type="Proteomes" id="UP001501747"/>
    </source>
</evidence>
<dbReference type="Proteomes" id="UP001501747">
    <property type="component" value="Unassembled WGS sequence"/>
</dbReference>
<keyword evidence="4" id="KW-0479">Metal-binding</keyword>
<name>A0ABP7R5T5_9PSEU</name>
<comment type="catalytic activity">
    <reaction evidence="4">
        <text>(6S)-5-formyl-5,6,7,8-tetrahydrofolate + ATP = (6R)-5,10-methenyltetrahydrofolate + ADP + phosphate</text>
        <dbReference type="Rhea" id="RHEA:10488"/>
        <dbReference type="ChEBI" id="CHEBI:30616"/>
        <dbReference type="ChEBI" id="CHEBI:43474"/>
        <dbReference type="ChEBI" id="CHEBI:57455"/>
        <dbReference type="ChEBI" id="CHEBI:57457"/>
        <dbReference type="ChEBI" id="CHEBI:456216"/>
        <dbReference type="EC" id="6.3.3.2"/>
    </reaction>
</comment>
<evidence type="ECO:0000256" key="2">
    <source>
        <dbReference type="ARBA" id="ARBA00022741"/>
    </source>
</evidence>
<dbReference type="InterPro" id="IPR002698">
    <property type="entry name" value="FTHF_cligase"/>
</dbReference>
<dbReference type="Pfam" id="PF01812">
    <property type="entry name" value="5-FTHF_cyc-lig"/>
    <property type="match status" value="1"/>
</dbReference>
<dbReference type="EMBL" id="BAABAL010000005">
    <property type="protein sequence ID" value="GAA3992517.1"/>
    <property type="molecule type" value="Genomic_DNA"/>
</dbReference>
<evidence type="ECO:0000256" key="1">
    <source>
        <dbReference type="ARBA" id="ARBA00010638"/>
    </source>
</evidence>
<dbReference type="InterPro" id="IPR024185">
    <property type="entry name" value="FTHF_cligase-like_sf"/>
</dbReference>
<comment type="similarity">
    <text evidence="1 4">Belongs to the 5-formyltetrahydrofolate cyclo-ligase family.</text>
</comment>
<dbReference type="InterPro" id="IPR037171">
    <property type="entry name" value="NagB/RpiA_transferase-like"/>
</dbReference>
<reference evidence="6" key="1">
    <citation type="journal article" date="2019" name="Int. J. Syst. Evol. Microbiol.">
        <title>The Global Catalogue of Microorganisms (GCM) 10K type strain sequencing project: providing services to taxonomists for standard genome sequencing and annotation.</title>
        <authorList>
            <consortium name="The Broad Institute Genomics Platform"/>
            <consortium name="The Broad Institute Genome Sequencing Center for Infectious Disease"/>
            <person name="Wu L."/>
            <person name="Ma J."/>
        </authorList>
    </citation>
    <scope>NUCLEOTIDE SEQUENCE [LARGE SCALE GENOMIC DNA]</scope>
    <source>
        <strain evidence="6">JCM 17342</strain>
    </source>
</reference>
<gene>
    <name evidence="5" type="ORF">GCM10022247_09590</name>
</gene>
<keyword evidence="6" id="KW-1185">Reference proteome</keyword>
<dbReference type="Gene3D" id="3.40.50.10420">
    <property type="entry name" value="NagB/RpiA/CoA transferase-like"/>
    <property type="match status" value="1"/>
</dbReference>
<accession>A0ABP7R5T5</accession>
<comment type="cofactor">
    <cofactor evidence="4">
        <name>Mg(2+)</name>
        <dbReference type="ChEBI" id="CHEBI:18420"/>
    </cofactor>
</comment>
<dbReference type="NCBIfam" id="TIGR02727">
    <property type="entry name" value="MTHFS_bact"/>
    <property type="match status" value="1"/>
</dbReference>
<dbReference type="PANTHER" id="PTHR23407">
    <property type="entry name" value="ATPASE INHIBITOR/5-FORMYLTETRAHYDROFOLATE CYCLO-LIGASE"/>
    <property type="match status" value="1"/>
</dbReference>
<proteinExistence type="inferred from homology"/>
<evidence type="ECO:0000256" key="4">
    <source>
        <dbReference type="RuleBase" id="RU361279"/>
    </source>
</evidence>
<keyword evidence="4" id="KW-0460">Magnesium</keyword>
<sequence length="236" mass="25008">MGTDFVVGRNRVPSPAAGTIAVRKALDELMGRAYPACLSSLFVASEDLIRQAKKAWRERLSHGRAALSERVLADRAEALARTLSDWAATCSGGTVCAYAPIGAEPGSPALLSSLLDAGCRVLLPVVTGRSPLAWSEHTGELLPARYGLLEPPGPRLDASAIGEADAVLVPALAVDRRGVRLGRGAGHYDRSLPLIRPGTPLIAVVHPEEFVDELPGEEHDIRMTAVLVPHADVRPL</sequence>
<keyword evidence="2 4" id="KW-0547">Nucleotide-binding</keyword>
<dbReference type="PANTHER" id="PTHR23407:SF1">
    <property type="entry name" value="5-FORMYLTETRAHYDROFOLATE CYCLO-LIGASE"/>
    <property type="match status" value="1"/>
</dbReference>
<dbReference type="SUPFAM" id="SSF100950">
    <property type="entry name" value="NagB/RpiA/CoA transferase-like"/>
    <property type="match status" value="1"/>
</dbReference>
<keyword evidence="3 4" id="KW-0067">ATP-binding</keyword>
<evidence type="ECO:0000256" key="3">
    <source>
        <dbReference type="ARBA" id="ARBA00022840"/>
    </source>
</evidence>
<dbReference type="EC" id="6.3.3.2" evidence="4"/>
<comment type="caution">
    <text evidence="5">The sequence shown here is derived from an EMBL/GenBank/DDBJ whole genome shotgun (WGS) entry which is preliminary data.</text>
</comment>